<accession>A0A8S2FM38</accession>
<dbReference type="InterPro" id="IPR008906">
    <property type="entry name" value="HATC_C_dom"/>
</dbReference>
<feature type="domain" description="HAT C-terminal dimerisation" evidence="2">
    <location>
        <begin position="632"/>
        <end position="711"/>
    </location>
</feature>
<feature type="compositionally biased region" description="Low complexity" evidence="1">
    <location>
        <begin position="297"/>
        <end position="309"/>
    </location>
</feature>
<dbReference type="Pfam" id="PF05699">
    <property type="entry name" value="Dimer_Tnp_hAT"/>
    <property type="match status" value="1"/>
</dbReference>
<evidence type="ECO:0000313" key="5">
    <source>
        <dbReference type="Proteomes" id="UP000677228"/>
    </source>
</evidence>
<dbReference type="SUPFAM" id="SSF53098">
    <property type="entry name" value="Ribonuclease H-like"/>
    <property type="match status" value="1"/>
</dbReference>
<dbReference type="Proteomes" id="UP000682733">
    <property type="component" value="Unassembled WGS sequence"/>
</dbReference>
<reference evidence="3" key="1">
    <citation type="submission" date="2021-02" db="EMBL/GenBank/DDBJ databases">
        <authorList>
            <person name="Nowell W R."/>
        </authorList>
    </citation>
    <scope>NUCLEOTIDE SEQUENCE</scope>
</reference>
<sequence>MSEDDPSDLASSSNFVTSSQVQYGKERIERLLKTEKEKYVVIKNETVRDGTNCWKVFGFPAMKTESDGPLTKIEGFASCRKCFNTYAYTPKTGNTRINGHKCVQDLKNSTNVTKSSSNTAQRSIAQYATPKSIKLCENEAKTIKDLTAKWLCHDIRPFSISEDRGLRELIQQCILLGSRHGNIDVNDVLRGAHVNSIHIKSLADNYRSKMKEQLKEPYENNCITISPDMWSDKHRKVFYLGAVATYVDTDHQHHAVDLFCRPYLESDKTADNILIEAAKENLITENKQPPSATTTASSSSNNRYSYDLDSSSDSEWSDDDDKLTLDQYISSSNARNVQKDKDVSKVLYEDVPYLAKQALNTITTCKKLVKYVKINGLNKDIQEAGGVCLQQSTVVRWLSLIQLLESILKSYKQTRKILLGRKQHLFNVDTKNVRDLARLLRPFKRVIKLIQMGNEPSLYMVLICVLKLRKILASFNNLLEYINEEQENEKIRKRENDERELAVSDEEAVDNFESEDMKFFRRRLYQLLNSMFILDIRHYAATLLNPRFKQLRKCSKGERLNCHKFIREEMAIIIENGKKEDEEAQQSSNNLKRKKMKRFGREFENDASSSEEEDKANKSDNESFDKIPQPDELDVYLKLTVDSDILPENPLKFWHENCATFPVLSKVARKIHSIPATTAAVERTFSAAGLVVTERRCNVNPSQVDNILLIRSVEMMNSRTLEK</sequence>
<evidence type="ECO:0000256" key="1">
    <source>
        <dbReference type="SAM" id="MobiDB-lite"/>
    </source>
</evidence>
<feature type="region of interest" description="Disordered" evidence="1">
    <location>
        <begin position="601"/>
        <end position="628"/>
    </location>
</feature>
<feature type="region of interest" description="Disordered" evidence="1">
    <location>
        <begin position="284"/>
        <end position="319"/>
    </location>
</feature>
<feature type="compositionally biased region" description="Basic and acidic residues" evidence="1">
    <location>
        <begin position="615"/>
        <end position="628"/>
    </location>
</feature>
<name>A0A8S2FM38_9BILA</name>
<dbReference type="PANTHER" id="PTHR46169:SF17">
    <property type="entry name" value="HAT C-TERMINAL DIMERISATION DOMAIN-CONTAINING PROTEIN"/>
    <property type="match status" value="1"/>
</dbReference>
<dbReference type="EMBL" id="CAJOBA010056197">
    <property type="protein sequence ID" value="CAF4290091.1"/>
    <property type="molecule type" value="Genomic_DNA"/>
</dbReference>
<dbReference type="Gene3D" id="1.10.10.1070">
    <property type="entry name" value="Zinc finger, BED domain-containing"/>
    <property type="match status" value="1"/>
</dbReference>
<dbReference type="GO" id="GO:0005634">
    <property type="term" value="C:nucleus"/>
    <property type="evidence" value="ECO:0007669"/>
    <property type="project" value="TreeGrafter"/>
</dbReference>
<protein>
    <recommendedName>
        <fullName evidence="2">HAT C-terminal dimerisation domain-containing protein</fullName>
    </recommendedName>
</protein>
<evidence type="ECO:0000313" key="3">
    <source>
        <dbReference type="EMBL" id="CAF1501719.1"/>
    </source>
</evidence>
<dbReference type="SUPFAM" id="SSF140996">
    <property type="entry name" value="Hermes dimerisation domain"/>
    <property type="match status" value="1"/>
</dbReference>
<dbReference type="EMBL" id="CAJNOK010034187">
    <property type="protein sequence ID" value="CAF1501719.1"/>
    <property type="molecule type" value="Genomic_DNA"/>
</dbReference>
<dbReference type="PANTHER" id="PTHR46169">
    <property type="entry name" value="DNA REPLICATION-RELATED ELEMENT FACTOR, ISOFORM A"/>
    <property type="match status" value="1"/>
</dbReference>
<comment type="caution">
    <text evidence="3">The sequence shown here is derived from an EMBL/GenBank/DDBJ whole genome shotgun (WGS) entry which is preliminary data.</text>
</comment>
<feature type="compositionally biased region" description="Polar residues" evidence="1">
    <location>
        <begin position="284"/>
        <end position="296"/>
    </location>
</feature>
<feature type="compositionally biased region" description="Acidic residues" evidence="1">
    <location>
        <begin position="310"/>
        <end position="319"/>
    </location>
</feature>
<dbReference type="InterPro" id="IPR012337">
    <property type="entry name" value="RNaseH-like_sf"/>
</dbReference>
<evidence type="ECO:0000259" key="2">
    <source>
        <dbReference type="Pfam" id="PF05699"/>
    </source>
</evidence>
<dbReference type="InterPro" id="IPR052717">
    <property type="entry name" value="Vacuolar_transposase_reg"/>
</dbReference>
<evidence type="ECO:0000313" key="4">
    <source>
        <dbReference type="EMBL" id="CAF4290091.1"/>
    </source>
</evidence>
<gene>
    <name evidence="3" type="ORF">OVA965_LOCUS36969</name>
    <name evidence="4" type="ORF">TMI583_LOCUS38006</name>
</gene>
<proteinExistence type="predicted"/>
<organism evidence="3 5">
    <name type="scientific">Didymodactylos carnosus</name>
    <dbReference type="NCBI Taxonomy" id="1234261"/>
    <lineage>
        <taxon>Eukaryota</taxon>
        <taxon>Metazoa</taxon>
        <taxon>Spiralia</taxon>
        <taxon>Gnathifera</taxon>
        <taxon>Rotifera</taxon>
        <taxon>Eurotatoria</taxon>
        <taxon>Bdelloidea</taxon>
        <taxon>Philodinida</taxon>
        <taxon>Philodinidae</taxon>
        <taxon>Didymodactylos</taxon>
    </lineage>
</organism>
<dbReference type="AlphaFoldDB" id="A0A8S2FM38"/>
<dbReference type="GO" id="GO:0006357">
    <property type="term" value="P:regulation of transcription by RNA polymerase II"/>
    <property type="evidence" value="ECO:0007669"/>
    <property type="project" value="TreeGrafter"/>
</dbReference>
<dbReference type="Proteomes" id="UP000677228">
    <property type="component" value="Unassembled WGS sequence"/>
</dbReference>
<dbReference type="GO" id="GO:0046983">
    <property type="term" value="F:protein dimerization activity"/>
    <property type="evidence" value="ECO:0007669"/>
    <property type="project" value="InterPro"/>
</dbReference>